<dbReference type="Pfam" id="PF00254">
    <property type="entry name" value="FKBP_C"/>
    <property type="match status" value="1"/>
</dbReference>
<dbReference type="EMBL" id="HBEL01031350">
    <property type="protein sequence ID" value="CAD8418512.1"/>
    <property type="molecule type" value="Transcribed_RNA"/>
</dbReference>
<gene>
    <name evidence="4" type="ORF">PINE0816_LOCUS14647</name>
</gene>
<evidence type="ECO:0000256" key="1">
    <source>
        <dbReference type="PROSITE-ProRule" id="PRU00277"/>
    </source>
</evidence>
<keyword evidence="1" id="KW-0697">Rotamase</keyword>
<dbReference type="InterPro" id="IPR001179">
    <property type="entry name" value="PPIase_FKBP_dom"/>
</dbReference>
<reference evidence="4" key="1">
    <citation type="submission" date="2021-01" db="EMBL/GenBank/DDBJ databases">
        <authorList>
            <person name="Corre E."/>
            <person name="Pelletier E."/>
            <person name="Niang G."/>
            <person name="Scheremetjew M."/>
            <person name="Finn R."/>
            <person name="Kale V."/>
            <person name="Holt S."/>
            <person name="Cochrane G."/>
            <person name="Meng A."/>
            <person name="Brown T."/>
            <person name="Cohen L."/>
        </authorList>
    </citation>
    <scope>NUCLEOTIDE SEQUENCE</scope>
    <source>
        <strain evidence="4">CCAP1064/1</strain>
    </source>
</reference>
<dbReference type="EC" id="5.2.1.8" evidence="1"/>
<keyword evidence="2" id="KW-1133">Transmembrane helix</keyword>
<feature type="transmembrane region" description="Helical" evidence="2">
    <location>
        <begin position="131"/>
        <end position="153"/>
    </location>
</feature>
<dbReference type="GO" id="GO:0003755">
    <property type="term" value="F:peptidyl-prolyl cis-trans isomerase activity"/>
    <property type="evidence" value="ECO:0007669"/>
    <property type="project" value="UniProtKB-KW"/>
</dbReference>
<organism evidence="4">
    <name type="scientific">Proboscia inermis</name>
    <dbReference type="NCBI Taxonomy" id="420281"/>
    <lineage>
        <taxon>Eukaryota</taxon>
        <taxon>Sar</taxon>
        <taxon>Stramenopiles</taxon>
        <taxon>Ochrophyta</taxon>
        <taxon>Bacillariophyta</taxon>
        <taxon>Coscinodiscophyceae</taxon>
        <taxon>Rhizosoleniophycidae</taxon>
        <taxon>Rhizosoleniales</taxon>
        <taxon>Rhizosoleniaceae</taxon>
        <taxon>Proboscia</taxon>
    </lineage>
</organism>
<evidence type="ECO:0000256" key="2">
    <source>
        <dbReference type="SAM" id="Phobius"/>
    </source>
</evidence>
<protein>
    <recommendedName>
        <fullName evidence="1">peptidylprolyl isomerase</fullName>
        <ecNumber evidence="1">5.2.1.8</ecNumber>
    </recommendedName>
</protein>
<keyword evidence="1" id="KW-0413">Isomerase</keyword>
<evidence type="ECO:0000259" key="3">
    <source>
        <dbReference type="PROSITE" id="PS50059"/>
    </source>
</evidence>
<evidence type="ECO:0000313" key="4">
    <source>
        <dbReference type="EMBL" id="CAD8418512.1"/>
    </source>
</evidence>
<sequence length="191" mass="20398">MIDGWEFGLQSMRQGERSVIRVSDPRYGYGISGVSPLIPPNAEIEMDIQVSLVEAGVDLGTIASADPLKPRTPASIAAAYNTRREQAALDALNETDEGLDYWIKKIKGYYFFGFFEGETGEKPPWYLTPSITFPIAFAVVGAAFAVSLAGGAIKERGVQVTDELDAIIISSAAVQHGIMMAAAAVHTGISA</sequence>
<dbReference type="SUPFAM" id="SSF54534">
    <property type="entry name" value="FKBP-like"/>
    <property type="match status" value="1"/>
</dbReference>
<dbReference type="Gene3D" id="3.10.50.40">
    <property type="match status" value="1"/>
</dbReference>
<keyword evidence="2" id="KW-0472">Membrane</keyword>
<feature type="domain" description="PPIase FKBP-type" evidence="3">
    <location>
        <begin position="1"/>
        <end position="54"/>
    </location>
</feature>
<proteinExistence type="predicted"/>
<name>A0A7S0CB74_9STRA</name>
<keyword evidence="2" id="KW-0812">Transmembrane</keyword>
<comment type="catalytic activity">
    <reaction evidence="1">
        <text>[protein]-peptidylproline (omega=180) = [protein]-peptidylproline (omega=0)</text>
        <dbReference type="Rhea" id="RHEA:16237"/>
        <dbReference type="Rhea" id="RHEA-COMP:10747"/>
        <dbReference type="Rhea" id="RHEA-COMP:10748"/>
        <dbReference type="ChEBI" id="CHEBI:83833"/>
        <dbReference type="ChEBI" id="CHEBI:83834"/>
        <dbReference type="EC" id="5.2.1.8"/>
    </reaction>
</comment>
<dbReference type="AlphaFoldDB" id="A0A7S0CB74"/>
<accession>A0A7S0CB74</accession>
<dbReference type="InterPro" id="IPR046357">
    <property type="entry name" value="PPIase_dom_sf"/>
</dbReference>
<dbReference type="PROSITE" id="PS50059">
    <property type="entry name" value="FKBP_PPIASE"/>
    <property type="match status" value="1"/>
</dbReference>